<gene>
    <name evidence="2" type="ORF">GCM10016455_02420</name>
</gene>
<protein>
    <recommendedName>
        <fullName evidence="1">DUF7742 domain-containing protein</fullName>
    </recommendedName>
</protein>
<dbReference type="Pfam" id="PF24891">
    <property type="entry name" value="DUF7742"/>
    <property type="match status" value="1"/>
</dbReference>
<sequence>MRPVLPGDVAAAGCALLALPARKRPGAMLEMLHRAEAADRYRRALGHAHPDWGNGSLGSVAMSLPRVAEPFLNDPDYVDCMLTVFAALKARNDRRGRLIRLRSSRIW</sequence>
<reference evidence="3" key="1">
    <citation type="journal article" date="2019" name="Int. J. Syst. Evol. Microbiol.">
        <title>The Global Catalogue of Microorganisms (GCM) 10K type strain sequencing project: providing services to taxonomists for standard genome sequencing and annotation.</title>
        <authorList>
            <consortium name="The Broad Institute Genomics Platform"/>
            <consortium name="The Broad Institute Genome Sequencing Center for Infectious Disease"/>
            <person name="Wu L."/>
            <person name="Ma J."/>
        </authorList>
    </citation>
    <scope>NUCLEOTIDE SEQUENCE [LARGE SCALE GENOMIC DNA]</scope>
    <source>
        <strain evidence="3">KCTC 42443</strain>
    </source>
</reference>
<dbReference type="EMBL" id="BNCH01000001">
    <property type="protein sequence ID" value="GHE86356.1"/>
    <property type="molecule type" value="Genomic_DNA"/>
</dbReference>
<accession>A0ABQ3IJD7</accession>
<evidence type="ECO:0000313" key="2">
    <source>
        <dbReference type="EMBL" id="GHE86356.1"/>
    </source>
</evidence>
<feature type="domain" description="DUF7742" evidence="1">
    <location>
        <begin position="2"/>
        <end position="88"/>
    </location>
</feature>
<evidence type="ECO:0000259" key="1">
    <source>
        <dbReference type="Pfam" id="PF24891"/>
    </source>
</evidence>
<organism evidence="2 3">
    <name type="scientific">Aliiroseovarius zhejiangensis</name>
    <dbReference type="NCBI Taxonomy" id="1632025"/>
    <lineage>
        <taxon>Bacteria</taxon>
        <taxon>Pseudomonadati</taxon>
        <taxon>Pseudomonadota</taxon>
        <taxon>Alphaproteobacteria</taxon>
        <taxon>Rhodobacterales</taxon>
        <taxon>Paracoccaceae</taxon>
        <taxon>Aliiroseovarius</taxon>
    </lineage>
</organism>
<dbReference type="InterPro" id="IPR056644">
    <property type="entry name" value="DUF7742"/>
</dbReference>
<dbReference type="Proteomes" id="UP000609802">
    <property type="component" value="Unassembled WGS sequence"/>
</dbReference>
<proteinExistence type="predicted"/>
<evidence type="ECO:0000313" key="3">
    <source>
        <dbReference type="Proteomes" id="UP000609802"/>
    </source>
</evidence>
<keyword evidence="3" id="KW-1185">Reference proteome</keyword>
<name>A0ABQ3IJD7_9RHOB</name>
<comment type="caution">
    <text evidence="2">The sequence shown here is derived from an EMBL/GenBank/DDBJ whole genome shotgun (WGS) entry which is preliminary data.</text>
</comment>